<dbReference type="SMART" id="SM00419">
    <property type="entry name" value="HTH_CRP"/>
    <property type="match status" value="1"/>
</dbReference>
<dbReference type="CDD" id="cd00090">
    <property type="entry name" value="HTH_ARSR"/>
    <property type="match status" value="1"/>
</dbReference>
<dbReference type="InterPro" id="IPR012318">
    <property type="entry name" value="HTH_CRP"/>
</dbReference>
<protein>
    <submittedName>
        <fullName evidence="5">Helix-turn-helix domain-containing protein</fullName>
    </submittedName>
</protein>
<dbReference type="RefSeq" id="WP_323323330.1">
    <property type="nucleotide sequence ID" value="NZ_JAYFSI010000001.1"/>
</dbReference>
<organism evidence="5 6">
    <name type="scientific">Amycolatopsis heterodermiae</name>
    <dbReference type="NCBI Taxonomy" id="3110235"/>
    <lineage>
        <taxon>Bacteria</taxon>
        <taxon>Bacillati</taxon>
        <taxon>Actinomycetota</taxon>
        <taxon>Actinomycetes</taxon>
        <taxon>Pseudonocardiales</taxon>
        <taxon>Pseudonocardiaceae</taxon>
        <taxon>Amycolatopsis</taxon>
    </lineage>
</organism>
<dbReference type="Gene3D" id="1.10.10.10">
    <property type="entry name" value="Winged helix-like DNA-binding domain superfamily/Winged helix DNA-binding domain"/>
    <property type="match status" value="1"/>
</dbReference>
<dbReference type="EMBL" id="JAYFSI010000001">
    <property type="protein sequence ID" value="MEA5358486.1"/>
    <property type="molecule type" value="Genomic_DNA"/>
</dbReference>
<evidence type="ECO:0000256" key="2">
    <source>
        <dbReference type="ARBA" id="ARBA00023125"/>
    </source>
</evidence>
<dbReference type="PANTHER" id="PTHR43132:SF8">
    <property type="entry name" value="HTH-TYPE TRANSCRIPTIONAL REGULATOR KMTR"/>
    <property type="match status" value="1"/>
</dbReference>
<feature type="domain" description="HTH arsR-type" evidence="4">
    <location>
        <begin position="226"/>
        <end position="332"/>
    </location>
</feature>
<dbReference type="SUPFAM" id="SSF46785">
    <property type="entry name" value="Winged helix' DNA-binding domain"/>
    <property type="match status" value="1"/>
</dbReference>
<proteinExistence type="predicted"/>
<keyword evidence="6" id="KW-1185">Reference proteome</keyword>
<comment type="caution">
    <text evidence="5">The sequence shown here is derived from an EMBL/GenBank/DDBJ whole genome shotgun (WGS) entry which is preliminary data.</text>
</comment>
<dbReference type="SMART" id="SM00418">
    <property type="entry name" value="HTH_ARSR"/>
    <property type="match status" value="1"/>
</dbReference>
<dbReference type="InterPro" id="IPR001845">
    <property type="entry name" value="HTH_ArsR_DNA-bd_dom"/>
</dbReference>
<evidence type="ECO:0000256" key="3">
    <source>
        <dbReference type="ARBA" id="ARBA00023163"/>
    </source>
</evidence>
<evidence type="ECO:0000313" key="5">
    <source>
        <dbReference type="EMBL" id="MEA5358486.1"/>
    </source>
</evidence>
<dbReference type="PROSITE" id="PS50987">
    <property type="entry name" value="HTH_ARSR_2"/>
    <property type="match status" value="1"/>
</dbReference>
<dbReference type="InterPro" id="IPR011991">
    <property type="entry name" value="ArsR-like_HTH"/>
</dbReference>
<keyword evidence="3" id="KW-0804">Transcription</keyword>
<dbReference type="Pfam" id="PF12840">
    <property type="entry name" value="HTH_20"/>
    <property type="match status" value="1"/>
</dbReference>
<accession>A0ABU5QX35</accession>
<evidence type="ECO:0000259" key="4">
    <source>
        <dbReference type="PROSITE" id="PS50987"/>
    </source>
</evidence>
<name>A0ABU5QX35_9PSEU</name>
<reference evidence="5 6" key="1">
    <citation type="submission" date="2023-12" db="EMBL/GenBank/DDBJ databases">
        <title>Amycolatopsis sp. V23-08.</title>
        <authorList>
            <person name="Somphong A."/>
        </authorList>
    </citation>
    <scope>NUCLEOTIDE SEQUENCE [LARGE SCALE GENOMIC DNA]</scope>
    <source>
        <strain evidence="5 6">V23-08</strain>
    </source>
</reference>
<dbReference type="PRINTS" id="PR00778">
    <property type="entry name" value="HTHARSR"/>
</dbReference>
<dbReference type="InterPro" id="IPR036390">
    <property type="entry name" value="WH_DNA-bd_sf"/>
</dbReference>
<dbReference type="InterPro" id="IPR036388">
    <property type="entry name" value="WH-like_DNA-bd_sf"/>
</dbReference>
<dbReference type="Proteomes" id="UP001304298">
    <property type="component" value="Unassembled WGS sequence"/>
</dbReference>
<keyword evidence="2" id="KW-0238">DNA-binding</keyword>
<keyword evidence="1" id="KW-0805">Transcription regulation</keyword>
<evidence type="ECO:0000313" key="6">
    <source>
        <dbReference type="Proteomes" id="UP001304298"/>
    </source>
</evidence>
<dbReference type="PANTHER" id="PTHR43132">
    <property type="entry name" value="ARSENICAL RESISTANCE OPERON REPRESSOR ARSR-RELATED"/>
    <property type="match status" value="1"/>
</dbReference>
<evidence type="ECO:0000256" key="1">
    <source>
        <dbReference type="ARBA" id="ARBA00023015"/>
    </source>
</evidence>
<gene>
    <name evidence="5" type="ORF">VA596_02980</name>
</gene>
<dbReference type="InterPro" id="IPR051011">
    <property type="entry name" value="Metal_resp_trans_reg"/>
</dbReference>
<sequence>MLSPDVLGRTRFCFSPLAEATSSLRLLGLPRPAHVHTPWLRQARARLDGVDLELLLSVVPPGRYIASCLVPRGRIPQPSLEDQLSALTAVTVDELERDLREVWSGRTPPRQVADLLASGARATARLAEALWDYWDAVIRPHWPRMCAVLEDDVSRRMAALVDHGFYALLRDLHPEVGVEGNLLHIDKPHFADAVYEASEMILTPSVFTWPDLILEDGETGCFGLTYAARGIARVWEGADALTPKTAEPLATLLGRTRAAILRRTDVPMSTTRIARELGQSPASVSEHLAVLRDAGLVTSRRSGRSVLYRQTPLAEHVLRAQLGGIQDESAGR</sequence>